<protein>
    <recommendedName>
        <fullName evidence="2">Nucleotide-diphospho-sugar transferase domain-containing protein</fullName>
    </recommendedName>
</protein>
<name>A0A3L6F465_MAIZE</name>
<reference evidence="3 4" key="1">
    <citation type="journal article" date="2018" name="Nat. Genet.">
        <title>Extensive intraspecific gene order and gene structural variations between Mo17 and other maize genomes.</title>
        <authorList>
            <person name="Sun S."/>
            <person name="Zhou Y."/>
            <person name="Chen J."/>
            <person name="Shi J."/>
            <person name="Zhao H."/>
            <person name="Zhao H."/>
            <person name="Song W."/>
            <person name="Zhang M."/>
            <person name="Cui Y."/>
            <person name="Dong X."/>
            <person name="Liu H."/>
            <person name="Ma X."/>
            <person name="Jiao Y."/>
            <person name="Wang B."/>
            <person name="Wei X."/>
            <person name="Stein J.C."/>
            <person name="Glaubitz J.C."/>
            <person name="Lu F."/>
            <person name="Yu G."/>
            <person name="Liang C."/>
            <person name="Fengler K."/>
            <person name="Li B."/>
            <person name="Rafalski A."/>
            <person name="Schnable P.S."/>
            <person name="Ware D.H."/>
            <person name="Buckler E.S."/>
            <person name="Lai J."/>
        </authorList>
    </citation>
    <scope>NUCLEOTIDE SEQUENCE [LARGE SCALE GENOMIC DNA]</scope>
    <source>
        <strain evidence="4">cv. Missouri 17</strain>
        <tissue evidence="3">Seedling</tissue>
    </source>
</reference>
<evidence type="ECO:0000256" key="1">
    <source>
        <dbReference type="SAM" id="MobiDB-lite"/>
    </source>
</evidence>
<dbReference type="OrthoDB" id="540503at2759"/>
<feature type="domain" description="Nucleotide-diphospho-sugar transferase" evidence="2">
    <location>
        <begin position="126"/>
        <end position="323"/>
    </location>
</feature>
<dbReference type="PANTHER" id="PTHR46038">
    <property type="entry name" value="EXPRESSED PROTEIN-RELATED"/>
    <property type="match status" value="1"/>
</dbReference>
<dbReference type="AlphaFoldDB" id="A0A3L6F465"/>
<feature type="compositionally biased region" description="Polar residues" evidence="1">
    <location>
        <begin position="50"/>
        <end position="62"/>
    </location>
</feature>
<organism evidence="3 4">
    <name type="scientific">Zea mays</name>
    <name type="common">Maize</name>
    <dbReference type="NCBI Taxonomy" id="4577"/>
    <lineage>
        <taxon>Eukaryota</taxon>
        <taxon>Viridiplantae</taxon>
        <taxon>Streptophyta</taxon>
        <taxon>Embryophyta</taxon>
        <taxon>Tracheophyta</taxon>
        <taxon>Spermatophyta</taxon>
        <taxon>Magnoliopsida</taxon>
        <taxon>Liliopsida</taxon>
        <taxon>Poales</taxon>
        <taxon>Poaceae</taxon>
        <taxon>PACMAD clade</taxon>
        <taxon>Panicoideae</taxon>
        <taxon>Andropogonodae</taxon>
        <taxon>Andropogoneae</taxon>
        <taxon>Tripsacinae</taxon>
        <taxon>Zea</taxon>
    </lineage>
</organism>
<evidence type="ECO:0000313" key="3">
    <source>
        <dbReference type="EMBL" id="PWZ27885.1"/>
    </source>
</evidence>
<evidence type="ECO:0000313" key="4">
    <source>
        <dbReference type="Proteomes" id="UP000251960"/>
    </source>
</evidence>
<dbReference type="InterPro" id="IPR044821">
    <property type="entry name" value="At1g28695/At4g15970-like"/>
</dbReference>
<proteinExistence type="predicted"/>
<sequence>MKKNTMRDFLGFLFGVAAAAACFGLLLLHVPCPRGLLPAQQGLIILGRSTTNGTNADPTPSTKKPGIAPAPAPGDDKLEALLRRASMADLDKTVILTFASQAWTAPGSLQDLLLQSFRLGVGTEPLLKHLVIVADGAKAYEQCQLVHPLCYHLEAGGVDYAAQQSYMAKGYLEIVWRKFLSQARVLNLGYSFVFTDMDIIWLRNPLLRIPIGADLAMSCDKYYGDNPYDLDKLANTGFMYVKASPRMVAFYESWYKARLSYRYTHEQYVFQQVKDKLPAQHGIRVQFVDTAYFTGFCQLRKDFNKVCTVHANCLVGLKSKQEKLTQVLDEWKEFKKKAALLGSNTTTALTH</sequence>
<dbReference type="Pfam" id="PF03407">
    <property type="entry name" value="Nucleotid_trans"/>
    <property type="match status" value="1"/>
</dbReference>
<dbReference type="ExpressionAtlas" id="A0A3L6F465">
    <property type="expression patterns" value="baseline and differential"/>
</dbReference>
<comment type="caution">
    <text evidence="3">The sequence shown here is derived from an EMBL/GenBank/DDBJ whole genome shotgun (WGS) entry which is preliminary data.</text>
</comment>
<dbReference type="InterPro" id="IPR005069">
    <property type="entry name" value="Nucl-diP-sugar_transferase"/>
</dbReference>
<feature type="region of interest" description="Disordered" evidence="1">
    <location>
        <begin position="50"/>
        <end position="72"/>
    </location>
</feature>
<dbReference type="PROSITE" id="PS51257">
    <property type="entry name" value="PROKAR_LIPOPROTEIN"/>
    <property type="match status" value="1"/>
</dbReference>
<dbReference type="EMBL" id="NCVQ01000005">
    <property type="protein sequence ID" value="PWZ27885.1"/>
    <property type="molecule type" value="Genomic_DNA"/>
</dbReference>
<dbReference type="Proteomes" id="UP000251960">
    <property type="component" value="Chromosome 4"/>
</dbReference>
<dbReference type="PANTHER" id="PTHR46038:SF66">
    <property type="entry name" value="NUCLEOTIDE-DIPHOSPHO-SUGAR TRANSFERASE DOMAIN-CONTAINING PROTEIN"/>
    <property type="match status" value="1"/>
</dbReference>
<gene>
    <name evidence="3" type="primary">At4g15970_3</name>
    <name evidence="3" type="ORF">Zm00014a_030082</name>
</gene>
<evidence type="ECO:0000259" key="2">
    <source>
        <dbReference type="Pfam" id="PF03407"/>
    </source>
</evidence>
<accession>A0A3L6F465</accession>